<evidence type="ECO:0000313" key="3">
    <source>
        <dbReference type="WBParaSite" id="ACRNAN_scaffold11083.g20465.t1"/>
    </source>
</evidence>
<proteinExistence type="predicted"/>
<dbReference type="Pfam" id="PF13561">
    <property type="entry name" value="adh_short_C2"/>
    <property type="match status" value="1"/>
</dbReference>
<dbReference type="InterPro" id="IPR002347">
    <property type="entry name" value="SDR_fam"/>
</dbReference>
<reference evidence="3" key="1">
    <citation type="submission" date="2022-11" db="UniProtKB">
        <authorList>
            <consortium name="WormBaseParasite"/>
        </authorList>
    </citation>
    <scope>IDENTIFICATION</scope>
</reference>
<name>A0A914CIS5_9BILA</name>
<accession>A0A914CIS5</accession>
<dbReference type="Proteomes" id="UP000887540">
    <property type="component" value="Unplaced"/>
</dbReference>
<evidence type="ECO:0000313" key="2">
    <source>
        <dbReference type="Proteomes" id="UP000887540"/>
    </source>
</evidence>
<dbReference type="WBParaSite" id="ACRNAN_scaffold11083.g20465.t1">
    <property type="protein sequence ID" value="ACRNAN_scaffold11083.g20465.t1"/>
    <property type="gene ID" value="ACRNAN_scaffold11083.g20465"/>
</dbReference>
<dbReference type="PROSITE" id="PS00061">
    <property type="entry name" value="ADH_SHORT"/>
    <property type="match status" value="1"/>
</dbReference>
<keyword evidence="2" id="KW-1185">Reference proteome</keyword>
<evidence type="ECO:0000256" key="1">
    <source>
        <dbReference type="ARBA" id="ARBA00023002"/>
    </source>
</evidence>
<dbReference type="PANTHER" id="PTHR43975:SF2">
    <property type="entry name" value="EG:BACR7A4.14 PROTEIN-RELATED"/>
    <property type="match status" value="1"/>
</dbReference>
<keyword evidence="1" id="KW-0560">Oxidoreductase</keyword>
<dbReference type="GO" id="GO:0016491">
    <property type="term" value="F:oxidoreductase activity"/>
    <property type="evidence" value="ECO:0007669"/>
    <property type="project" value="UniProtKB-KW"/>
</dbReference>
<dbReference type="AlphaFoldDB" id="A0A914CIS5"/>
<organism evidence="2 3">
    <name type="scientific">Acrobeloides nanus</name>
    <dbReference type="NCBI Taxonomy" id="290746"/>
    <lineage>
        <taxon>Eukaryota</taxon>
        <taxon>Metazoa</taxon>
        <taxon>Ecdysozoa</taxon>
        <taxon>Nematoda</taxon>
        <taxon>Chromadorea</taxon>
        <taxon>Rhabditida</taxon>
        <taxon>Tylenchina</taxon>
        <taxon>Cephalobomorpha</taxon>
        <taxon>Cephaloboidea</taxon>
        <taxon>Cephalobidae</taxon>
        <taxon>Acrobeloides</taxon>
    </lineage>
</organism>
<dbReference type="PRINTS" id="PR00081">
    <property type="entry name" value="GDHRDH"/>
</dbReference>
<dbReference type="Gene3D" id="3.40.50.720">
    <property type="entry name" value="NAD(P)-binding Rossmann-like Domain"/>
    <property type="match status" value="2"/>
</dbReference>
<dbReference type="SUPFAM" id="SSF51735">
    <property type="entry name" value="NAD(P)-binding Rossmann-fold domains"/>
    <property type="match status" value="1"/>
</dbReference>
<dbReference type="InterPro" id="IPR020904">
    <property type="entry name" value="Sc_DH/Rdtase_CS"/>
</dbReference>
<dbReference type="PANTHER" id="PTHR43975">
    <property type="entry name" value="ZGC:101858"/>
    <property type="match status" value="1"/>
</dbReference>
<dbReference type="InterPro" id="IPR036291">
    <property type="entry name" value="NAD(P)-bd_dom_sf"/>
</dbReference>
<protein>
    <submittedName>
        <fullName evidence="3">Uncharacterized protein</fullName>
    </submittedName>
</protein>
<sequence>MGKLDGKVAIITGSSSGIGQATALLFAQEGASVNNAGIRGKPGESLYSMENYRYTLDVNLKSVVYLTQLSIPHLEKTKGNIVNVSSGLAIKPNAMSPFYCMAKAALDHFGRCYSLILADKGIRINTVNPGVTDTEFGVKAGMAPEQVAKFMDAVSSQLVPMKRAGTSSEIAKAILFMAADATYCTGANLVADGGIILHSPAPKFD</sequence>